<keyword evidence="7" id="KW-1185">Reference proteome</keyword>
<proteinExistence type="inferred from homology"/>
<organism evidence="6 7">
    <name type="scientific">Melanomma pulvis-pyrius CBS 109.77</name>
    <dbReference type="NCBI Taxonomy" id="1314802"/>
    <lineage>
        <taxon>Eukaryota</taxon>
        <taxon>Fungi</taxon>
        <taxon>Dikarya</taxon>
        <taxon>Ascomycota</taxon>
        <taxon>Pezizomycotina</taxon>
        <taxon>Dothideomycetes</taxon>
        <taxon>Pleosporomycetidae</taxon>
        <taxon>Pleosporales</taxon>
        <taxon>Melanommataceae</taxon>
        <taxon>Melanomma</taxon>
    </lineage>
</organism>
<sequence length="1264" mass="137812">MIVPDISISIDRGGTFCDVLIQVPGQTDQIFKLLSVDPQNYRDAPTEAIRRALEIIEQREIPRSEKLDASRVKTCRIGTTVATNALLEEKGQKFALVTTKGFRDICVIGDQTRPKLFDLAVKKARALHATSIEIDERITIEDYDLNPFPLDKNRALSDPSLVRTASGEIIRVIKALDEVEVREKLQLLRDQGYTCLAIAFMHSYLYPDHERIVASIAKEMGFEYITSSAENSPTVKLLHRSNSACSETYLGPIVKNYVANFEAGFKILPQRVDFICSDGSLRTASKFRGNDALLSGPAGGVVGIAKSCYDREEASPIIGFDMGGTSTDISRYDGTYDYLTEATIAGRIITTPMVNVATVAAGGGSILSARNGLFIVGPESAGAHPGPACYRKGGPLTVTDANLFLGRLVLSEFPAIFGEKADQSLDKEATRLKFLEITNDINSQTGQNLSPEEVALGFLDVANETMSRPIRNATEARGFAPYKHNLVSFGGAAGQHACSIADKLGIKRVLIHKHSSILSAYGISKAELQYQVFEPYTGSFGKEQLTYINSRLEELKRRVTKEMISQGSERSTITFEESLSLRYKGSDTNLIIHKPKDEDYGAAFNVAHLREFAFKLDREAVIDSIHVRGVGTTGSNKAEPSIMAPLSEVKTRNKSLKAYQRQAVFINGSWSEVGVFKLSDTEKGTIIEGPALIIDATQTILVELTFTAFILPSHVILEKTEKTNQNEIFIPDAIHLVQLSIFSHRFMSIAEQMGHTLQRTSISTSIKERLDFSCAIFSPEGKLVANAPHIPIHLGSMQYAIQCQHQLWLGKIKPGDVLLTNHPELGGTHLPDLTVITPVFVDATIAFYVASRGHHTDIGGKGITAMMPTSKELWEEGINIRSMRIVADGQFLEEEVRDAFLKAGSYPGCSPTRRLNDNISDLKAQISANQRGLLLLQRLCEQSGLQTIHKYMYAIQENAQVAVRNFLKQVAKEHPEPLTGVDYFDDGTRLQVTITISDDGTAVYDFEGTGPQMWGNYNCPISITHSAAIYTIRCLINQDIPLNEGCLAPITIKVPKGSVLNPNATVAICGSTLASQRVVDTILRAYGKCAAFAGCANSFGWGMGGKDPVTGVIEPGFNYGEAIGGGSGAGPSWHGEDAVQVHSTNTKVTDAEVVEKRTPVIVRQHSIARGTGGRGEFNGGNGAIREVEARIPLRFSILSDRRVFAPYGMYGGGDGAVGKNFALRWNEARTELEPTSLGGKAELWVQPGERVQVRSPAGGGWGAL</sequence>
<dbReference type="GO" id="GO:0006749">
    <property type="term" value="P:glutathione metabolic process"/>
    <property type="evidence" value="ECO:0007669"/>
    <property type="project" value="TreeGrafter"/>
</dbReference>
<evidence type="ECO:0000313" key="7">
    <source>
        <dbReference type="Proteomes" id="UP000799757"/>
    </source>
</evidence>
<evidence type="ECO:0000313" key="6">
    <source>
        <dbReference type="EMBL" id="KAF2799750.1"/>
    </source>
</evidence>
<evidence type="ECO:0000259" key="3">
    <source>
        <dbReference type="Pfam" id="PF02538"/>
    </source>
</evidence>
<protein>
    <submittedName>
        <fullName evidence="6">Putative 5-oxoprolinase</fullName>
    </submittedName>
</protein>
<feature type="domain" description="Hydantoinase A/oxoprolinase" evidence="2">
    <location>
        <begin position="240"/>
        <end position="530"/>
    </location>
</feature>
<dbReference type="InterPro" id="IPR003692">
    <property type="entry name" value="Hydantoinase_B"/>
</dbReference>
<dbReference type="InterPro" id="IPR045079">
    <property type="entry name" value="Oxoprolinase-like"/>
</dbReference>
<evidence type="ECO:0000259" key="2">
    <source>
        <dbReference type="Pfam" id="PF01968"/>
    </source>
</evidence>
<dbReference type="InterPro" id="IPR002821">
    <property type="entry name" value="Hydantoinase_A"/>
</dbReference>
<evidence type="ECO:0000259" key="4">
    <source>
        <dbReference type="Pfam" id="PF05378"/>
    </source>
</evidence>
<dbReference type="PANTHER" id="PTHR11365">
    <property type="entry name" value="5-OXOPROLINASE RELATED"/>
    <property type="match status" value="1"/>
</dbReference>
<dbReference type="Pfam" id="PF01968">
    <property type="entry name" value="Hydantoinase_A"/>
    <property type="match status" value="1"/>
</dbReference>
<gene>
    <name evidence="6" type="ORF">K505DRAFT_370791</name>
</gene>
<dbReference type="AlphaFoldDB" id="A0A6A6XTG5"/>
<dbReference type="PANTHER" id="PTHR11365:SF2">
    <property type="entry name" value="5-OXOPROLINASE"/>
    <property type="match status" value="1"/>
</dbReference>
<evidence type="ECO:0000259" key="5">
    <source>
        <dbReference type="Pfam" id="PF19278"/>
    </source>
</evidence>
<accession>A0A6A6XTG5</accession>
<evidence type="ECO:0000256" key="1">
    <source>
        <dbReference type="ARBA" id="ARBA00010403"/>
    </source>
</evidence>
<dbReference type="Pfam" id="PF19278">
    <property type="entry name" value="Hydant_A_C"/>
    <property type="match status" value="1"/>
</dbReference>
<dbReference type="InterPro" id="IPR049517">
    <property type="entry name" value="ACX-like_C"/>
</dbReference>
<dbReference type="InterPro" id="IPR008040">
    <property type="entry name" value="Hydant_A_N"/>
</dbReference>
<comment type="similarity">
    <text evidence="1">Belongs to the oxoprolinase family.</text>
</comment>
<feature type="domain" description="Acetophenone carboxylase-like C-terminal" evidence="5">
    <location>
        <begin position="546"/>
        <end position="710"/>
    </location>
</feature>
<dbReference type="Pfam" id="PF05378">
    <property type="entry name" value="Hydant_A_N"/>
    <property type="match status" value="1"/>
</dbReference>
<reference evidence="6" key="1">
    <citation type="journal article" date="2020" name="Stud. Mycol.">
        <title>101 Dothideomycetes genomes: a test case for predicting lifestyles and emergence of pathogens.</title>
        <authorList>
            <person name="Haridas S."/>
            <person name="Albert R."/>
            <person name="Binder M."/>
            <person name="Bloem J."/>
            <person name="Labutti K."/>
            <person name="Salamov A."/>
            <person name="Andreopoulos B."/>
            <person name="Baker S."/>
            <person name="Barry K."/>
            <person name="Bills G."/>
            <person name="Bluhm B."/>
            <person name="Cannon C."/>
            <person name="Castanera R."/>
            <person name="Culley D."/>
            <person name="Daum C."/>
            <person name="Ezra D."/>
            <person name="Gonzalez J."/>
            <person name="Henrissat B."/>
            <person name="Kuo A."/>
            <person name="Liang C."/>
            <person name="Lipzen A."/>
            <person name="Lutzoni F."/>
            <person name="Magnuson J."/>
            <person name="Mondo S."/>
            <person name="Nolan M."/>
            <person name="Ohm R."/>
            <person name="Pangilinan J."/>
            <person name="Park H.-J."/>
            <person name="Ramirez L."/>
            <person name="Alfaro M."/>
            <person name="Sun H."/>
            <person name="Tritt A."/>
            <person name="Yoshinaga Y."/>
            <person name="Zwiers L.-H."/>
            <person name="Turgeon B."/>
            <person name="Goodwin S."/>
            <person name="Spatafora J."/>
            <person name="Crous P."/>
            <person name="Grigoriev I."/>
        </authorList>
    </citation>
    <scope>NUCLEOTIDE SEQUENCE</scope>
    <source>
        <strain evidence="6">CBS 109.77</strain>
    </source>
</reference>
<feature type="domain" description="Hydantoinase/oxoprolinase N-terminal" evidence="4">
    <location>
        <begin position="8"/>
        <end position="221"/>
    </location>
</feature>
<dbReference type="GO" id="GO:0005829">
    <property type="term" value="C:cytosol"/>
    <property type="evidence" value="ECO:0007669"/>
    <property type="project" value="TreeGrafter"/>
</dbReference>
<name>A0A6A6XTG5_9PLEO</name>
<dbReference type="Pfam" id="PF02538">
    <property type="entry name" value="Hydantoinase_B"/>
    <property type="match status" value="1"/>
</dbReference>
<dbReference type="EMBL" id="MU001759">
    <property type="protein sequence ID" value="KAF2799750.1"/>
    <property type="molecule type" value="Genomic_DNA"/>
</dbReference>
<dbReference type="OrthoDB" id="3643at2759"/>
<feature type="domain" description="Hydantoinase B/oxoprolinase" evidence="3">
    <location>
        <begin position="737"/>
        <end position="1263"/>
    </location>
</feature>
<dbReference type="Proteomes" id="UP000799757">
    <property type="component" value="Unassembled WGS sequence"/>
</dbReference>
<dbReference type="GO" id="GO:0017168">
    <property type="term" value="F:5-oxoprolinase (ATP-hydrolyzing) activity"/>
    <property type="evidence" value="ECO:0007669"/>
    <property type="project" value="TreeGrafter"/>
</dbReference>